<dbReference type="InterPro" id="IPR011009">
    <property type="entry name" value="Kinase-like_dom_sf"/>
</dbReference>
<dbReference type="PROSITE" id="PS00107">
    <property type="entry name" value="PROTEIN_KINASE_ATP"/>
    <property type="match status" value="1"/>
</dbReference>
<dbReference type="Gene3D" id="1.10.510.10">
    <property type="entry name" value="Transferase(Phosphotransferase) domain 1"/>
    <property type="match status" value="1"/>
</dbReference>
<evidence type="ECO:0000256" key="7">
    <source>
        <dbReference type="ARBA" id="ARBA00022840"/>
    </source>
</evidence>
<evidence type="ECO:0000256" key="9">
    <source>
        <dbReference type="ARBA" id="ARBA00048367"/>
    </source>
</evidence>
<evidence type="ECO:0000256" key="8">
    <source>
        <dbReference type="ARBA" id="ARBA00047811"/>
    </source>
</evidence>
<keyword evidence="11" id="KW-1185">Reference proteome</keyword>
<evidence type="ECO:0000313" key="10">
    <source>
        <dbReference type="EMBL" id="CAB0008532.1"/>
    </source>
</evidence>
<keyword evidence="4" id="KW-0808">Transferase</keyword>
<dbReference type="EMBL" id="CADCXU010020475">
    <property type="protein sequence ID" value="CAB0008532.1"/>
    <property type="molecule type" value="Genomic_DNA"/>
</dbReference>
<dbReference type="SMART" id="SM00220">
    <property type="entry name" value="S_TKc"/>
    <property type="match status" value="1"/>
</dbReference>
<dbReference type="OrthoDB" id="1732493at2759"/>
<evidence type="ECO:0000256" key="6">
    <source>
        <dbReference type="ARBA" id="ARBA00022777"/>
    </source>
</evidence>
<comment type="catalytic activity">
    <reaction evidence="8">
        <text>L-threonyl-[protein] + ATP = O-phospho-L-threonyl-[protein] + ADP + H(+)</text>
        <dbReference type="Rhea" id="RHEA:46608"/>
        <dbReference type="Rhea" id="RHEA-COMP:11060"/>
        <dbReference type="Rhea" id="RHEA-COMP:11605"/>
        <dbReference type="ChEBI" id="CHEBI:15378"/>
        <dbReference type="ChEBI" id="CHEBI:30013"/>
        <dbReference type="ChEBI" id="CHEBI:30616"/>
        <dbReference type="ChEBI" id="CHEBI:61977"/>
        <dbReference type="ChEBI" id="CHEBI:456216"/>
        <dbReference type="EC" id="2.7.11.22"/>
    </reaction>
</comment>
<dbReference type="GO" id="GO:0005524">
    <property type="term" value="F:ATP binding"/>
    <property type="evidence" value="ECO:0007669"/>
    <property type="project" value="UniProtKB-UniRule"/>
</dbReference>
<dbReference type="GO" id="GO:0000307">
    <property type="term" value="C:cyclin-dependent protein kinase holoenzyme complex"/>
    <property type="evidence" value="ECO:0007669"/>
    <property type="project" value="TreeGrafter"/>
</dbReference>
<dbReference type="GO" id="GO:0010389">
    <property type="term" value="P:regulation of G2/M transition of mitotic cell cycle"/>
    <property type="evidence" value="ECO:0007669"/>
    <property type="project" value="TreeGrafter"/>
</dbReference>
<dbReference type="Gene3D" id="3.30.200.20">
    <property type="entry name" value="Phosphorylase Kinase, domain 1"/>
    <property type="match status" value="1"/>
</dbReference>
<evidence type="ECO:0000313" key="11">
    <source>
        <dbReference type="Proteomes" id="UP000479000"/>
    </source>
</evidence>
<dbReference type="GO" id="GO:0000082">
    <property type="term" value="P:G1/S transition of mitotic cell cycle"/>
    <property type="evidence" value="ECO:0007669"/>
    <property type="project" value="TreeGrafter"/>
</dbReference>
<evidence type="ECO:0000256" key="2">
    <source>
        <dbReference type="ARBA" id="ARBA00012425"/>
    </source>
</evidence>
<evidence type="ECO:0000256" key="3">
    <source>
        <dbReference type="ARBA" id="ARBA00022527"/>
    </source>
</evidence>
<gene>
    <name evidence="10" type="ORF">NTEN_LOCUS13778</name>
</gene>
<dbReference type="GO" id="GO:0005634">
    <property type="term" value="C:nucleus"/>
    <property type="evidence" value="ECO:0007669"/>
    <property type="project" value="TreeGrafter"/>
</dbReference>
<comment type="similarity">
    <text evidence="1">Belongs to the protein kinase superfamily. CMGC Ser/Thr protein kinase family. CDC2/CDKX subfamily.</text>
</comment>
<dbReference type="SUPFAM" id="SSF56112">
    <property type="entry name" value="Protein kinase-like (PK-like)"/>
    <property type="match status" value="1"/>
</dbReference>
<dbReference type="AlphaFoldDB" id="A0A6H5GZU6"/>
<dbReference type="EC" id="2.7.11.22" evidence="2"/>
<evidence type="ECO:0000256" key="4">
    <source>
        <dbReference type="ARBA" id="ARBA00022679"/>
    </source>
</evidence>
<dbReference type="GO" id="GO:0030332">
    <property type="term" value="F:cyclin binding"/>
    <property type="evidence" value="ECO:0007669"/>
    <property type="project" value="TreeGrafter"/>
</dbReference>
<dbReference type="CDD" id="cd07829">
    <property type="entry name" value="STKc_CDK_like"/>
    <property type="match status" value="1"/>
</dbReference>
<dbReference type="Proteomes" id="UP000479000">
    <property type="component" value="Unassembled WGS sequence"/>
</dbReference>
<dbReference type="InterPro" id="IPR017441">
    <property type="entry name" value="Protein_kinase_ATP_BS"/>
</dbReference>
<evidence type="ECO:0000256" key="1">
    <source>
        <dbReference type="ARBA" id="ARBA00006485"/>
    </source>
</evidence>
<comment type="catalytic activity">
    <reaction evidence="9">
        <text>L-seryl-[protein] + ATP = O-phospho-L-seryl-[protein] + ADP + H(+)</text>
        <dbReference type="Rhea" id="RHEA:17989"/>
        <dbReference type="Rhea" id="RHEA-COMP:9863"/>
        <dbReference type="Rhea" id="RHEA-COMP:11604"/>
        <dbReference type="ChEBI" id="CHEBI:15378"/>
        <dbReference type="ChEBI" id="CHEBI:29999"/>
        <dbReference type="ChEBI" id="CHEBI:30616"/>
        <dbReference type="ChEBI" id="CHEBI:83421"/>
        <dbReference type="ChEBI" id="CHEBI:456216"/>
        <dbReference type="EC" id="2.7.11.22"/>
    </reaction>
</comment>
<keyword evidence="7" id="KW-0067">ATP-binding</keyword>
<dbReference type="Pfam" id="PF00069">
    <property type="entry name" value="Pkinase"/>
    <property type="match status" value="1"/>
</dbReference>
<dbReference type="PANTHER" id="PTHR24056:SF254">
    <property type="entry name" value="CYCLIN-DEPENDENT KINASE 2"/>
    <property type="match status" value="1"/>
</dbReference>
<dbReference type="GO" id="GO:0007165">
    <property type="term" value="P:signal transduction"/>
    <property type="evidence" value="ECO:0007669"/>
    <property type="project" value="TreeGrafter"/>
</dbReference>
<keyword evidence="6" id="KW-0418">Kinase</keyword>
<dbReference type="GO" id="GO:0010468">
    <property type="term" value="P:regulation of gene expression"/>
    <property type="evidence" value="ECO:0007669"/>
    <property type="project" value="TreeGrafter"/>
</dbReference>
<dbReference type="InterPro" id="IPR050108">
    <property type="entry name" value="CDK"/>
</dbReference>
<dbReference type="FunFam" id="3.30.200.20:FF:000927">
    <property type="entry name" value="Cyclin-dependent kinase 2"/>
    <property type="match status" value="1"/>
</dbReference>
<keyword evidence="3" id="KW-0723">Serine/threonine-protein kinase</keyword>
<dbReference type="GO" id="GO:0004693">
    <property type="term" value="F:cyclin-dependent protein serine/threonine kinase activity"/>
    <property type="evidence" value="ECO:0007669"/>
    <property type="project" value="UniProtKB-EC"/>
</dbReference>
<dbReference type="FunFam" id="1.10.510.10:FF:000611">
    <property type="entry name" value="CMGC family protein kinase"/>
    <property type="match status" value="1"/>
</dbReference>
<dbReference type="GO" id="GO:0005737">
    <property type="term" value="C:cytoplasm"/>
    <property type="evidence" value="ECO:0007669"/>
    <property type="project" value="TreeGrafter"/>
</dbReference>
<dbReference type="PROSITE" id="PS50011">
    <property type="entry name" value="PROTEIN_KINASE_DOM"/>
    <property type="match status" value="1"/>
</dbReference>
<sequence>MKGSNYFDYTRIEKIGEGAYGHVYKVLHNPTGRIFAMKQVTTDQNEEGIPQTALREVSILRELDHPNVVKLYEVIVFEHRLALVLEHMASDMGSYLQSLQSHRLPPDELQSYFYQLCQVLYFVHRKGIAHRDLKPQNLLIDRNGLVKLADFGLGRNIGIPIRAYTAEVVTLYYRPPEILLGEMRYCSSVDIWSAACVFAELATGSVLFKGDSEIDQLCRIFRVLSTPTELSYPKLYAKFLPRFPIWTENRLASHVPQLDHQGLLLLQEMLRYDPTKRITAREIIRHPYFSSLDKSRLPDYVAINRCGTQFTTNHSF</sequence>
<dbReference type="InterPro" id="IPR000719">
    <property type="entry name" value="Prot_kinase_dom"/>
</dbReference>
<dbReference type="InterPro" id="IPR008271">
    <property type="entry name" value="Ser/Thr_kinase_AS"/>
</dbReference>
<keyword evidence="5" id="KW-0547">Nucleotide-binding</keyword>
<organism evidence="10 11">
    <name type="scientific">Nesidiocoris tenuis</name>
    <dbReference type="NCBI Taxonomy" id="355587"/>
    <lineage>
        <taxon>Eukaryota</taxon>
        <taxon>Metazoa</taxon>
        <taxon>Ecdysozoa</taxon>
        <taxon>Arthropoda</taxon>
        <taxon>Hexapoda</taxon>
        <taxon>Insecta</taxon>
        <taxon>Pterygota</taxon>
        <taxon>Neoptera</taxon>
        <taxon>Paraneoptera</taxon>
        <taxon>Hemiptera</taxon>
        <taxon>Heteroptera</taxon>
        <taxon>Panheteroptera</taxon>
        <taxon>Cimicomorpha</taxon>
        <taxon>Miridae</taxon>
        <taxon>Dicyphina</taxon>
        <taxon>Nesidiocoris</taxon>
    </lineage>
</organism>
<dbReference type="PANTHER" id="PTHR24056">
    <property type="entry name" value="CELL DIVISION PROTEIN KINASE"/>
    <property type="match status" value="1"/>
</dbReference>
<reference evidence="10 11" key="1">
    <citation type="submission" date="2020-02" db="EMBL/GenBank/DDBJ databases">
        <authorList>
            <person name="Ferguson B K."/>
        </authorList>
    </citation>
    <scope>NUCLEOTIDE SEQUENCE [LARGE SCALE GENOMIC DNA]</scope>
</reference>
<name>A0A6H5GZU6_9HEMI</name>
<accession>A0A6H5GZU6</accession>
<proteinExistence type="inferred from homology"/>
<protein>
    <recommendedName>
        <fullName evidence="2">cyclin-dependent kinase</fullName>
        <ecNumber evidence="2">2.7.11.22</ecNumber>
    </recommendedName>
</protein>
<evidence type="ECO:0000256" key="5">
    <source>
        <dbReference type="ARBA" id="ARBA00022741"/>
    </source>
</evidence>
<dbReference type="PROSITE" id="PS00108">
    <property type="entry name" value="PROTEIN_KINASE_ST"/>
    <property type="match status" value="1"/>
</dbReference>